<name>A0A2D3I611_9VIRU</name>
<dbReference type="Proteomes" id="UP000267516">
    <property type="component" value="Segment"/>
</dbReference>
<proteinExistence type="predicted"/>
<evidence type="ECO:0000313" key="1">
    <source>
        <dbReference type="EMBL" id="ATU83804.1"/>
    </source>
</evidence>
<accession>A0A2D3I611</accession>
<protein>
    <submittedName>
        <fullName evidence="1">ORF414</fullName>
    </submittedName>
</protein>
<dbReference type="EMBL" id="MF768985">
    <property type="protein sequence ID" value="ATU83804.1"/>
    <property type="molecule type" value="Genomic_DNA"/>
</dbReference>
<sequence length="82" mass="9110">MILNASSRTLNDLRNSWEDMGTNTPCPTSKIVTAPSISTTLLLPQITSIWYPLSHSPAQKSPWKKLEPHPIRPTSLLVTNIT</sequence>
<organism evidence="1">
    <name type="scientific">White spot syndrome virus</name>
    <dbReference type="NCBI Taxonomy" id="342409"/>
    <lineage>
        <taxon>Viruses</taxon>
        <taxon>Viruses incertae sedis</taxon>
        <taxon>Naldaviricetes</taxon>
        <taxon>Nimaviridae</taxon>
        <taxon>Whispovirus</taxon>
    </lineage>
</organism>
<reference evidence="1" key="1">
    <citation type="journal article" date="2018" name="Aquaculture">
        <title>Complete genome sequence of a white spot syndrome virus associated with a disease incursion in Australia.</title>
        <authorList>
            <person name="Oakey J."/>
            <person name="Smith C.S."/>
        </authorList>
    </citation>
    <scope>NUCLEOTIDE SEQUENCE [LARGE SCALE GENOMIC DNA]</scope>
    <source>
        <strain evidence="1">WSSV-AU</strain>
    </source>
</reference>